<evidence type="ECO:0008006" key="3">
    <source>
        <dbReference type="Google" id="ProtNLM"/>
    </source>
</evidence>
<dbReference type="OrthoDB" id="1301741at2759"/>
<reference evidence="1 2" key="1">
    <citation type="journal article" date="2015" name="Proc. Natl. Acad. Sci. U.S.A.">
        <title>The resurrection genome of Boea hygrometrica: A blueprint for survival of dehydration.</title>
        <authorList>
            <person name="Xiao L."/>
            <person name="Yang G."/>
            <person name="Zhang L."/>
            <person name="Yang X."/>
            <person name="Zhao S."/>
            <person name="Ji Z."/>
            <person name="Zhou Q."/>
            <person name="Hu M."/>
            <person name="Wang Y."/>
            <person name="Chen M."/>
            <person name="Xu Y."/>
            <person name="Jin H."/>
            <person name="Xiao X."/>
            <person name="Hu G."/>
            <person name="Bao F."/>
            <person name="Hu Y."/>
            <person name="Wan P."/>
            <person name="Li L."/>
            <person name="Deng X."/>
            <person name="Kuang T."/>
            <person name="Xiang C."/>
            <person name="Zhu J.K."/>
            <person name="Oliver M.J."/>
            <person name="He Y."/>
        </authorList>
    </citation>
    <scope>NUCLEOTIDE SEQUENCE [LARGE SCALE GENOMIC DNA]</scope>
    <source>
        <strain evidence="2">cv. XS01</strain>
    </source>
</reference>
<keyword evidence="2" id="KW-1185">Reference proteome</keyword>
<dbReference type="EMBL" id="KV034829">
    <property type="protein sequence ID" value="KZV13568.1"/>
    <property type="molecule type" value="Genomic_DNA"/>
</dbReference>
<evidence type="ECO:0000313" key="1">
    <source>
        <dbReference type="EMBL" id="KZV13568.1"/>
    </source>
</evidence>
<dbReference type="Proteomes" id="UP000250235">
    <property type="component" value="Unassembled WGS sequence"/>
</dbReference>
<sequence length="89" mass="10617">MFSKEDYDDWTIHMQTHLAAQDEDMWSVITEGLMKIMKPNLAFAISDGEPQYLEKRRHEYTNEDKNKANMAMWPETFSTRHWTKTCSAR</sequence>
<dbReference type="AlphaFoldDB" id="A0A2Z6ZWA8"/>
<accession>A0A2Z6ZWA8</accession>
<organism evidence="1 2">
    <name type="scientific">Dorcoceras hygrometricum</name>
    <dbReference type="NCBI Taxonomy" id="472368"/>
    <lineage>
        <taxon>Eukaryota</taxon>
        <taxon>Viridiplantae</taxon>
        <taxon>Streptophyta</taxon>
        <taxon>Embryophyta</taxon>
        <taxon>Tracheophyta</taxon>
        <taxon>Spermatophyta</taxon>
        <taxon>Magnoliopsida</taxon>
        <taxon>eudicotyledons</taxon>
        <taxon>Gunneridae</taxon>
        <taxon>Pentapetalae</taxon>
        <taxon>asterids</taxon>
        <taxon>lamiids</taxon>
        <taxon>Lamiales</taxon>
        <taxon>Gesneriaceae</taxon>
        <taxon>Didymocarpoideae</taxon>
        <taxon>Trichosporeae</taxon>
        <taxon>Loxocarpinae</taxon>
        <taxon>Dorcoceras</taxon>
    </lineage>
</organism>
<evidence type="ECO:0000313" key="2">
    <source>
        <dbReference type="Proteomes" id="UP000250235"/>
    </source>
</evidence>
<protein>
    <recommendedName>
        <fullName evidence="3">DUF4219 domain-containing protein</fullName>
    </recommendedName>
</protein>
<gene>
    <name evidence="1" type="ORF">F511_45270</name>
</gene>
<name>A0A2Z6ZWA8_9LAMI</name>
<proteinExistence type="predicted"/>